<dbReference type="AlphaFoldDB" id="A0A8X6QIN9"/>
<feature type="transmembrane region" description="Helical" evidence="1">
    <location>
        <begin position="35"/>
        <end position="55"/>
    </location>
</feature>
<gene>
    <name evidence="2" type="ORF">NPIL_617071</name>
</gene>
<keyword evidence="1" id="KW-0472">Membrane</keyword>
<accession>A0A8X6QIN9</accession>
<evidence type="ECO:0000313" key="3">
    <source>
        <dbReference type="Proteomes" id="UP000887013"/>
    </source>
</evidence>
<keyword evidence="3" id="KW-1185">Reference proteome</keyword>
<evidence type="ECO:0000256" key="1">
    <source>
        <dbReference type="SAM" id="Phobius"/>
    </source>
</evidence>
<dbReference type="EMBL" id="BMAW01082415">
    <property type="protein sequence ID" value="GFU29145.1"/>
    <property type="molecule type" value="Genomic_DNA"/>
</dbReference>
<evidence type="ECO:0000313" key="2">
    <source>
        <dbReference type="EMBL" id="GFU29145.1"/>
    </source>
</evidence>
<protein>
    <submittedName>
        <fullName evidence="2">Uncharacterized protein</fullName>
    </submittedName>
</protein>
<name>A0A8X6QIN9_NEPPI</name>
<sequence length="224" mass="25410">MVHFKVCICCVNCNLTIVRFECFSEFFDKVKVIDIAMAIAFLSEIMMYLISCFVVDFMRGSMPSVGEIIVCVFLNEMIKIFYNWYYGNEIEIQSVVIPEQIVLSLEHGIKKKGIPVVYSFMIFKMCEGLDMEVQLAPIEERPTWGKKIKKSTQCIPTVRSETVFKICNALNLPAELDLTEGLDIQVEEKTKISSSSKATPIVNYVVIYEICLALGLPAQLNENA</sequence>
<reference evidence="2" key="1">
    <citation type="submission" date="2020-08" db="EMBL/GenBank/DDBJ databases">
        <title>Multicomponent nature underlies the extraordinary mechanical properties of spider dragline silk.</title>
        <authorList>
            <person name="Kono N."/>
            <person name="Nakamura H."/>
            <person name="Mori M."/>
            <person name="Yoshida Y."/>
            <person name="Ohtoshi R."/>
            <person name="Malay A.D."/>
            <person name="Moran D.A.P."/>
            <person name="Tomita M."/>
            <person name="Numata K."/>
            <person name="Arakawa K."/>
        </authorList>
    </citation>
    <scope>NUCLEOTIDE SEQUENCE</scope>
</reference>
<proteinExistence type="predicted"/>
<organism evidence="2 3">
    <name type="scientific">Nephila pilipes</name>
    <name type="common">Giant wood spider</name>
    <name type="synonym">Nephila maculata</name>
    <dbReference type="NCBI Taxonomy" id="299642"/>
    <lineage>
        <taxon>Eukaryota</taxon>
        <taxon>Metazoa</taxon>
        <taxon>Ecdysozoa</taxon>
        <taxon>Arthropoda</taxon>
        <taxon>Chelicerata</taxon>
        <taxon>Arachnida</taxon>
        <taxon>Araneae</taxon>
        <taxon>Araneomorphae</taxon>
        <taxon>Entelegynae</taxon>
        <taxon>Araneoidea</taxon>
        <taxon>Nephilidae</taxon>
        <taxon>Nephila</taxon>
    </lineage>
</organism>
<comment type="caution">
    <text evidence="2">The sequence shown here is derived from an EMBL/GenBank/DDBJ whole genome shotgun (WGS) entry which is preliminary data.</text>
</comment>
<keyword evidence="1" id="KW-0812">Transmembrane</keyword>
<dbReference type="Proteomes" id="UP000887013">
    <property type="component" value="Unassembled WGS sequence"/>
</dbReference>
<keyword evidence="1" id="KW-1133">Transmembrane helix</keyword>